<evidence type="ECO:0000313" key="14">
    <source>
        <dbReference type="Proteomes" id="UP000311382"/>
    </source>
</evidence>
<feature type="region of interest" description="Disordered" evidence="10">
    <location>
        <begin position="400"/>
        <end position="424"/>
    </location>
</feature>
<evidence type="ECO:0000259" key="12">
    <source>
        <dbReference type="Pfam" id="PF02885"/>
    </source>
</evidence>
<evidence type="ECO:0000256" key="9">
    <source>
        <dbReference type="ARBA" id="ARBA00071401"/>
    </source>
</evidence>
<evidence type="ECO:0000256" key="10">
    <source>
        <dbReference type="SAM" id="MobiDB-lite"/>
    </source>
</evidence>
<keyword evidence="14" id="KW-1185">Reference proteome</keyword>
<comment type="similarity">
    <text evidence="8">Belongs to the anthranilate phosphoribosyltransferase family.</text>
</comment>
<keyword evidence="4 13" id="KW-0328">Glycosyltransferase</keyword>
<dbReference type="FunFam" id="3.40.1030.10:FF:000002">
    <property type="entry name" value="Anthranilate phosphoribosyltransferase"/>
    <property type="match status" value="1"/>
</dbReference>
<dbReference type="Pfam" id="PF00591">
    <property type="entry name" value="Glycos_transf_3"/>
    <property type="match status" value="1"/>
</dbReference>
<dbReference type="GO" id="GO:0004048">
    <property type="term" value="F:anthranilate phosphoribosyltransferase activity"/>
    <property type="evidence" value="ECO:0007669"/>
    <property type="project" value="UniProtKB-EC"/>
</dbReference>
<evidence type="ECO:0000256" key="3">
    <source>
        <dbReference type="ARBA" id="ARBA00022605"/>
    </source>
</evidence>
<keyword evidence="5 13" id="KW-0808">Transferase</keyword>
<sequence>MESTRAGTSPTDATVTSIIGDSPAPPPTTADPHSTTHQDALTPDSFARLLKKLVLHPSTFSLDDVHQAFDHLAHPNAAHPAQVGAFLSALRLSGIDAQPDVVAQVAHVMQRHALDVDVGHHGDGPVCDIVGTGGDGHNTFNVSTTAAIVAAGAGLRVYKHGNKAATSSSGSADILLSLGCPVTTLPPASLSSIASRSPFMFLFAPLYHPAMVRVAPIRKQLAFPTVFNALGPLINPARPQAMVVGVHSPHLGPIFAEALRITGVERAWVVCGAEGLDEVSPAGDTHVWDLRDGVVTPRTIHPRDFGLPATPLSTVAGGTPLENSLTLVRLLSDELSPSSSSSASPSPPHPHPVETFVVLNAAALLVVAGRARDEKHGVELARESIRSGAARRALEAFREAGNDAVRRGEEDERARPGAAAGDKE</sequence>
<dbReference type="InterPro" id="IPR000312">
    <property type="entry name" value="Glycosyl_Trfase_fam3"/>
</dbReference>
<dbReference type="SUPFAM" id="SSF52418">
    <property type="entry name" value="Nucleoside phosphorylase/phosphoribosyltransferase catalytic domain"/>
    <property type="match status" value="1"/>
</dbReference>
<keyword evidence="6" id="KW-0822">Tryptophan biosynthesis</keyword>
<evidence type="ECO:0000256" key="4">
    <source>
        <dbReference type="ARBA" id="ARBA00022676"/>
    </source>
</evidence>
<evidence type="ECO:0000256" key="6">
    <source>
        <dbReference type="ARBA" id="ARBA00022822"/>
    </source>
</evidence>
<evidence type="ECO:0000259" key="11">
    <source>
        <dbReference type="Pfam" id="PF00591"/>
    </source>
</evidence>
<name>A0A5C5FM38_9BASI</name>
<keyword evidence="7" id="KW-0057">Aromatic amino acid biosynthesis</keyword>
<feature type="compositionally biased region" description="Polar residues" evidence="10">
    <location>
        <begin position="1"/>
        <end position="19"/>
    </location>
</feature>
<dbReference type="InterPro" id="IPR005940">
    <property type="entry name" value="Anthranilate_Pribosyl_Tfrase"/>
</dbReference>
<feature type="domain" description="Glycosyl transferase family 3" evidence="11">
    <location>
        <begin position="125"/>
        <end position="390"/>
    </location>
</feature>
<comment type="pathway">
    <text evidence="1">Amino-acid biosynthesis; L-tryptophan biosynthesis; L-tryptophan from chorismate: step 2/5.</text>
</comment>
<feature type="domain" description="Glycosyl transferase family 3 N-terminal" evidence="12">
    <location>
        <begin position="49"/>
        <end position="113"/>
    </location>
</feature>
<dbReference type="Gene3D" id="1.20.970.10">
    <property type="entry name" value="Transferase, Pyrimidine Nucleoside Phosphorylase, Chain C"/>
    <property type="match status" value="1"/>
</dbReference>
<dbReference type="EC" id="2.4.2.18" evidence="2"/>
<dbReference type="AlphaFoldDB" id="A0A5C5FM38"/>
<dbReference type="NCBIfam" id="TIGR01245">
    <property type="entry name" value="trpD"/>
    <property type="match status" value="1"/>
</dbReference>
<evidence type="ECO:0000256" key="5">
    <source>
        <dbReference type="ARBA" id="ARBA00022679"/>
    </source>
</evidence>
<dbReference type="InterPro" id="IPR017459">
    <property type="entry name" value="Glycosyl_Trfase_fam3_N_dom"/>
</dbReference>
<dbReference type="Proteomes" id="UP000311382">
    <property type="component" value="Unassembled WGS sequence"/>
</dbReference>
<proteinExistence type="inferred from homology"/>
<protein>
    <recommendedName>
        <fullName evidence="9">Anthranilate phosphoribosyltransferase</fullName>
        <ecNumber evidence="2">2.4.2.18</ecNumber>
    </recommendedName>
</protein>
<evidence type="ECO:0000256" key="1">
    <source>
        <dbReference type="ARBA" id="ARBA00004907"/>
    </source>
</evidence>
<dbReference type="STRING" id="5288.A0A5C5FM38"/>
<dbReference type="Pfam" id="PF02885">
    <property type="entry name" value="Glycos_trans_3N"/>
    <property type="match status" value="1"/>
</dbReference>
<evidence type="ECO:0000256" key="2">
    <source>
        <dbReference type="ARBA" id="ARBA00011948"/>
    </source>
</evidence>
<dbReference type="PANTHER" id="PTHR43285">
    <property type="entry name" value="ANTHRANILATE PHOSPHORIBOSYLTRANSFERASE"/>
    <property type="match status" value="1"/>
</dbReference>
<evidence type="ECO:0000256" key="7">
    <source>
        <dbReference type="ARBA" id="ARBA00023141"/>
    </source>
</evidence>
<reference evidence="13 14" key="1">
    <citation type="submission" date="2019-03" db="EMBL/GenBank/DDBJ databases">
        <title>Rhodosporidium diobovatum UCD-FST 08-225 genome sequencing, assembly, and annotation.</title>
        <authorList>
            <person name="Fakankun I.U."/>
            <person name="Fristensky B."/>
            <person name="Levin D.B."/>
        </authorList>
    </citation>
    <scope>NUCLEOTIDE SEQUENCE [LARGE SCALE GENOMIC DNA]</scope>
    <source>
        <strain evidence="13 14">UCD-FST 08-225</strain>
    </source>
</reference>
<keyword evidence="3" id="KW-0028">Amino-acid biosynthesis</keyword>
<dbReference type="Gene3D" id="3.40.1030.10">
    <property type="entry name" value="Nucleoside phosphorylase/phosphoribosyltransferase catalytic domain"/>
    <property type="match status" value="1"/>
</dbReference>
<gene>
    <name evidence="13" type="ORF">DMC30DRAFT_422734</name>
</gene>
<dbReference type="PANTHER" id="PTHR43285:SF2">
    <property type="entry name" value="ANTHRANILATE PHOSPHORIBOSYLTRANSFERASE"/>
    <property type="match status" value="1"/>
</dbReference>
<dbReference type="HAMAP" id="MF_00211">
    <property type="entry name" value="TrpD"/>
    <property type="match status" value="1"/>
</dbReference>
<dbReference type="InterPro" id="IPR035902">
    <property type="entry name" value="Nuc_phospho_transferase"/>
</dbReference>
<dbReference type="GO" id="GO:0005829">
    <property type="term" value="C:cytosol"/>
    <property type="evidence" value="ECO:0007669"/>
    <property type="project" value="TreeGrafter"/>
</dbReference>
<dbReference type="OrthoDB" id="427800at2759"/>
<accession>A0A5C5FM38</accession>
<organism evidence="13 14">
    <name type="scientific">Rhodotorula diobovata</name>
    <dbReference type="NCBI Taxonomy" id="5288"/>
    <lineage>
        <taxon>Eukaryota</taxon>
        <taxon>Fungi</taxon>
        <taxon>Dikarya</taxon>
        <taxon>Basidiomycota</taxon>
        <taxon>Pucciniomycotina</taxon>
        <taxon>Microbotryomycetes</taxon>
        <taxon>Sporidiobolales</taxon>
        <taxon>Sporidiobolaceae</taxon>
        <taxon>Rhodotorula</taxon>
    </lineage>
</organism>
<evidence type="ECO:0000256" key="8">
    <source>
        <dbReference type="ARBA" id="ARBA00061500"/>
    </source>
</evidence>
<dbReference type="EMBL" id="SOZI01000172">
    <property type="protein sequence ID" value="TNY17850.1"/>
    <property type="molecule type" value="Genomic_DNA"/>
</dbReference>
<dbReference type="GO" id="GO:0000162">
    <property type="term" value="P:L-tryptophan biosynthetic process"/>
    <property type="evidence" value="ECO:0007669"/>
    <property type="project" value="UniProtKB-KW"/>
</dbReference>
<comment type="caution">
    <text evidence="13">The sequence shown here is derived from an EMBL/GenBank/DDBJ whole genome shotgun (WGS) entry which is preliminary data.</text>
</comment>
<evidence type="ECO:0000313" key="13">
    <source>
        <dbReference type="EMBL" id="TNY17850.1"/>
    </source>
</evidence>
<feature type="region of interest" description="Disordered" evidence="10">
    <location>
        <begin position="1"/>
        <end position="40"/>
    </location>
</feature>